<sequence length="292" mass="34651">MDFNYVEEFQDGIIIKDVRNFELTHIFDCGQCFRWKRQENGNYIGIAFNKVIEVEKKGNDVIIYNTNEEDFQNIWCQYFDLYRDYSSIKEILSKDEILKKSIEFGNGIRILNQEPFEIIISFIISANNRIPMIKKVINKISEQWGEKIIYKDMVYYTFPKVEVLKDCTIEEFEKCGTGFRGKYIKDTINKISNKEIDVDYIKNLDDDMCHKELQKLSGVGPKVGDCVMLFSMKKYSAFPVDIWVKRAMQHFYLAPDVSLKKIREFARNKFGEFSGFAQQYLFYYARENDIRI</sequence>
<keyword evidence="7" id="KW-0511">Multifunctional enzyme</keyword>
<dbReference type="EC" id="4.2.99.18" evidence="2"/>
<dbReference type="InterPro" id="IPR052054">
    <property type="entry name" value="Oxidative_DNA_repair_enzyme"/>
</dbReference>
<evidence type="ECO:0000256" key="8">
    <source>
        <dbReference type="ARBA" id="ARBA00023295"/>
    </source>
</evidence>
<keyword evidence="3" id="KW-0227">DNA damage</keyword>
<dbReference type="SMART" id="SM00478">
    <property type="entry name" value="ENDO3c"/>
    <property type="match status" value="1"/>
</dbReference>
<evidence type="ECO:0000256" key="9">
    <source>
        <dbReference type="ARBA" id="ARBA00044632"/>
    </source>
</evidence>
<proteinExistence type="inferred from homology"/>
<dbReference type="Pfam" id="PF07934">
    <property type="entry name" value="OGG_N"/>
    <property type="match status" value="1"/>
</dbReference>
<comment type="similarity">
    <text evidence="1">Belongs to the type-1 OGG1 family.</text>
</comment>
<feature type="domain" description="HhH-GPD" evidence="10">
    <location>
        <begin position="124"/>
        <end position="286"/>
    </location>
</feature>
<dbReference type="SUPFAM" id="SSF48150">
    <property type="entry name" value="DNA-glycosylase"/>
    <property type="match status" value="1"/>
</dbReference>
<reference evidence="11" key="1">
    <citation type="submission" date="2022-12" db="EMBL/GenBank/DDBJ databases">
        <authorList>
            <person name="Wang J."/>
        </authorList>
    </citation>
    <scope>NUCLEOTIDE SEQUENCE</scope>
    <source>
        <strain evidence="11">HY-45-18</strain>
    </source>
</reference>
<protein>
    <recommendedName>
        <fullName evidence="2">DNA-(apurinic or apyrimidinic site) lyase</fullName>
        <ecNumber evidence="2">4.2.99.18</ecNumber>
    </recommendedName>
</protein>
<keyword evidence="8" id="KW-0326">Glycosidase</keyword>
<dbReference type="SUPFAM" id="SSF55945">
    <property type="entry name" value="TATA-box binding protein-like"/>
    <property type="match status" value="1"/>
</dbReference>
<dbReference type="CDD" id="cd00056">
    <property type="entry name" value="ENDO3c"/>
    <property type="match status" value="1"/>
</dbReference>
<gene>
    <name evidence="11" type="ORF">OW763_08325</name>
</gene>
<evidence type="ECO:0000256" key="3">
    <source>
        <dbReference type="ARBA" id="ARBA00022763"/>
    </source>
</evidence>
<evidence type="ECO:0000256" key="5">
    <source>
        <dbReference type="ARBA" id="ARBA00023204"/>
    </source>
</evidence>
<accession>A0ABT4CZE9</accession>
<evidence type="ECO:0000256" key="6">
    <source>
        <dbReference type="ARBA" id="ARBA00023239"/>
    </source>
</evidence>
<dbReference type="EMBL" id="JAPQER010000003">
    <property type="protein sequence ID" value="MCY6484361.1"/>
    <property type="molecule type" value="Genomic_DNA"/>
</dbReference>
<dbReference type="InterPro" id="IPR003265">
    <property type="entry name" value="HhH-GPD_domain"/>
</dbReference>
<dbReference type="RefSeq" id="WP_268040667.1">
    <property type="nucleotide sequence ID" value="NZ_JAPQER010000003.1"/>
</dbReference>
<keyword evidence="6" id="KW-0456">Lyase</keyword>
<keyword evidence="4" id="KW-0378">Hydrolase</keyword>
<dbReference type="Gene3D" id="1.10.340.30">
    <property type="entry name" value="Hypothetical protein, domain 2"/>
    <property type="match status" value="1"/>
</dbReference>
<dbReference type="InterPro" id="IPR012904">
    <property type="entry name" value="OGG_N"/>
</dbReference>
<dbReference type="Gene3D" id="1.10.1670.10">
    <property type="entry name" value="Helix-hairpin-Helix base-excision DNA repair enzymes (C-terminal)"/>
    <property type="match status" value="1"/>
</dbReference>
<dbReference type="InterPro" id="IPR023170">
    <property type="entry name" value="HhH_base_excis_C"/>
</dbReference>
<name>A0ABT4CZE9_9CLOT</name>
<evidence type="ECO:0000256" key="7">
    <source>
        <dbReference type="ARBA" id="ARBA00023268"/>
    </source>
</evidence>
<organism evidence="11 12">
    <name type="scientific">Clostridium aestuarii</name>
    <dbReference type="NCBI Taxonomy" id="338193"/>
    <lineage>
        <taxon>Bacteria</taxon>
        <taxon>Bacillati</taxon>
        <taxon>Bacillota</taxon>
        <taxon>Clostridia</taxon>
        <taxon>Eubacteriales</taxon>
        <taxon>Clostridiaceae</taxon>
        <taxon>Clostridium</taxon>
    </lineage>
</organism>
<dbReference type="Proteomes" id="UP001078443">
    <property type="component" value="Unassembled WGS sequence"/>
</dbReference>
<dbReference type="PANTHER" id="PTHR10242:SF2">
    <property type="entry name" value="N-GLYCOSYLASE_DNA LYASE"/>
    <property type="match status" value="1"/>
</dbReference>
<evidence type="ECO:0000256" key="4">
    <source>
        <dbReference type="ARBA" id="ARBA00022801"/>
    </source>
</evidence>
<evidence type="ECO:0000256" key="1">
    <source>
        <dbReference type="ARBA" id="ARBA00010679"/>
    </source>
</evidence>
<evidence type="ECO:0000313" key="12">
    <source>
        <dbReference type="Proteomes" id="UP001078443"/>
    </source>
</evidence>
<dbReference type="PANTHER" id="PTHR10242">
    <property type="entry name" value="8-OXOGUANINE DNA GLYCOSYLASE"/>
    <property type="match status" value="1"/>
</dbReference>
<comment type="caution">
    <text evidence="11">The sequence shown here is derived from an EMBL/GenBank/DDBJ whole genome shotgun (WGS) entry which is preliminary data.</text>
</comment>
<evidence type="ECO:0000256" key="2">
    <source>
        <dbReference type="ARBA" id="ARBA00012720"/>
    </source>
</evidence>
<keyword evidence="5" id="KW-0234">DNA repair</keyword>
<dbReference type="Pfam" id="PF00730">
    <property type="entry name" value="HhH-GPD"/>
    <property type="match status" value="1"/>
</dbReference>
<dbReference type="Gene3D" id="3.30.310.260">
    <property type="match status" value="1"/>
</dbReference>
<comment type="catalytic activity">
    <reaction evidence="9">
        <text>2'-deoxyribonucleotide-(2'-deoxyribose 5'-phosphate)-2'-deoxyribonucleotide-DNA = a 3'-end 2'-deoxyribonucleotide-(2,3-dehydro-2,3-deoxyribose 5'-phosphate)-DNA + a 5'-end 5'-phospho-2'-deoxyribonucleoside-DNA + H(+)</text>
        <dbReference type="Rhea" id="RHEA:66592"/>
        <dbReference type="Rhea" id="RHEA-COMP:13180"/>
        <dbReference type="Rhea" id="RHEA-COMP:16897"/>
        <dbReference type="Rhea" id="RHEA-COMP:17067"/>
        <dbReference type="ChEBI" id="CHEBI:15378"/>
        <dbReference type="ChEBI" id="CHEBI:136412"/>
        <dbReference type="ChEBI" id="CHEBI:157695"/>
        <dbReference type="ChEBI" id="CHEBI:167181"/>
        <dbReference type="EC" id="4.2.99.18"/>
    </reaction>
</comment>
<dbReference type="InterPro" id="IPR011257">
    <property type="entry name" value="DNA_glycosylase"/>
</dbReference>
<evidence type="ECO:0000259" key="10">
    <source>
        <dbReference type="SMART" id="SM00478"/>
    </source>
</evidence>
<evidence type="ECO:0000313" key="11">
    <source>
        <dbReference type="EMBL" id="MCY6484361.1"/>
    </source>
</evidence>
<keyword evidence="12" id="KW-1185">Reference proteome</keyword>